<organism evidence="1 2">
    <name type="scientific">Chiayiivirga flava</name>
    <dbReference type="NCBI Taxonomy" id="659595"/>
    <lineage>
        <taxon>Bacteria</taxon>
        <taxon>Pseudomonadati</taxon>
        <taxon>Pseudomonadota</taxon>
        <taxon>Gammaproteobacteria</taxon>
        <taxon>Lysobacterales</taxon>
        <taxon>Lysobacteraceae</taxon>
        <taxon>Chiayiivirga</taxon>
    </lineage>
</organism>
<sequence>MVSHHELTYMRLIYLIEGPVGAGKSTYASALASRIGGVHIALDEWFARLFSPDRPSVDVMPWYLARKERLAQHIWTHAQALLGSGTTPILELGLVQRQSREAFYEQARLAEIELKVHVLEAPREVRRERVARRNVEKGPTFSMVVSDAIFELASDMWQSPDAIELLEHRIEVVSTELAL</sequence>
<keyword evidence="1" id="KW-0808">Transferase</keyword>
<dbReference type="Gene3D" id="3.40.50.300">
    <property type="entry name" value="P-loop containing nucleotide triphosphate hydrolases"/>
    <property type="match status" value="1"/>
</dbReference>
<dbReference type="GO" id="GO:0016301">
    <property type="term" value="F:kinase activity"/>
    <property type="evidence" value="ECO:0007669"/>
    <property type="project" value="UniProtKB-KW"/>
</dbReference>
<dbReference type="InterPro" id="IPR027417">
    <property type="entry name" value="P-loop_NTPase"/>
</dbReference>
<dbReference type="Proteomes" id="UP000521199">
    <property type="component" value="Unassembled WGS sequence"/>
</dbReference>
<evidence type="ECO:0000313" key="1">
    <source>
        <dbReference type="EMBL" id="MBB5207873.1"/>
    </source>
</evidence>
<dbReference type="AlphaFoldDB" id="A0A7W8D7V7"/>
<gene>
    <name evidence="1" type="ORF">HNQ52_001402</name>
</gene>
<proteinExistence type="predicted"/>
<keyword evidence="2" id="KW-1185">Reference proteome</keyword>
<protein>
    <submittedName>
        <fullName evidence="1">Putative kinase</fullName>
    </submittedName>
</protein>
<comment type="caution">
    <text evidence="1">The sequence shown here is derived from an EMBL/GenBank/DDBJ whole genome shotgun (WGS) entry which is preliminary data.</text>
</comment>
<reference evidence="1 2" key="1">
    <citation type="submission" date="2020-08" db="EMBL/GenBank/DDBJ databases">
        <title>Genomic Encyclopedia of Type Strains, Phase IV (KMG-IV): sequencing the most valuable type-strain genomes for metagenomic binning, comparative biology and taxonomic classification.</title>
        <authorList>
            <person name="Goeker M."/>
        </authorList>
    </citation>
    <scope>NUCLEOTIDE SEQUENCE [LARGE SCALE GENOMIC DNA]</scope>
    <source>
        <strain evidence="1 2">DSM 24163</strain>
    </source>
</reference>
<accession>A0A7W8D7V7</accession>
<name>A0A7W8D7V7_9GAMM</name>
<dbReference type="Pfam" id="PF13671">
    <property type="entry name" value="AAA_33"/>
    <property type="match status" value="1"/>
</dbReference>
<dbReference type="CDD" id="cd02019">
    <property type="entry name" value="NK"/>
    <property type="match status" value="1"/>
</dbReference>
<keyword evidence="1" id="KW-0418">Kinase</keyword>
<dbReference type="SUPFAM" id="SSF52540">
    <property type="entry name" value="P-loop containing nucleoside triphosphate hydrolases"/>
    <property type="match status" value="1"/>
</dbReference>
<evidence type="ECO:0000313" key="2">
    <source>
        <dbReference type="Proteomes" id="UP000521199"/>
    </source>
</evidence>
<dbReference type="EMBL" id="JACHHP010000002">
    <property type="protein sequence ID" value="MBB5207873.1"/>
    <property type="molecule type" value="Genomic_DNA"/>
</dbReference>